<evidence type="ECO:0000313" key="9">
    <source>
        <dbReference type="WBParaSite" id="SMUV_0000375001-mRNA-1"/>
    </source>
</evidence>
<evidence type="ECO:0000256" key="2">
    <source>
        <dbReference type="ARBA" id="ARBA00022490"/>
    </source>
</evidence>
<dbReference type="PANTHER" id="PTHR12968">
    <property type="entry name" value="B9 DOMAIN-CONTAINING"/>
    <property type="match status" value="1"/>
</dbReference>
<dbReference type="Pfam" id="PF07162">
    <property type="entry name" value="B9-C2"/>
    <property type="match status" value="1"/>
</dbReference>
<evidence type="ECO:0000313" key="8">
    <source>
        <dbReference type="Proteomes" id="UP000046393"/>
    </source>
</evidence>
<keyword evidence="8" id="KW-1185">Reference proteome</keyword>
<proteinExistence type="inferred from homology"/>
<comment type="subcellular location">
    <subcellularLocation>
        <location evidence="1">Cytoplasm</location>
        <location evidence="1">Cytoskeleton</location>
        <location evidence="1">Cilium basal body</location>
    </subcellularLocation>
</comment>
<keyword evidence="4" id="KW-0206">Cytoskeleton</keyword>
<dbReference type="STRING" id="451379.A0A0N5AHA5"/>
<keyword evidence="2" id="KW-0963">Cytoplasm</keyword>
<name>A0A0N5AHA5_9BILA</name>
<dbReference type="AlphaFoldDB" id="A0A0N5AHA5"/>
<organism evidence="8 9">
    <name type="scientific">Syphacia muris</name>
    <dbReference type="NCBI Taxonomy" id="451379"/>
    <lineage>
        <taxon>Eukaryota</taxon>
        <taxon>Metazoa</taxon>
        <taxon>Ecdysozoa</taxon>
        <taxon>Nematoda</taxon>
        <taxon>Chromadorea</taxon>
        <taxon>Rhabditida</taxon>
        <taxon>Spirurina</taxon>
        <taxon>Oxyuridomorpha</taxon>
        <taxon>Oxyuroidea</taxon>
        <taxon>Oxyuridae</taxon>
        <taxon>Syphacia</taxon>
    </lineage>
</organism>
<dbReference type="WBParaSite" id="SMUV_0000375001-mRNA-1">
    <property type="protein sequence ID" value="SMUV_0000375001-mRNA-1"/>
    <property type="gene ID" value="SMUV_0000375001"/>
</dbReference>
<evidence type="ECO:0000256" key="1">
    <source>
        <dbReference type="ARBA" id="ARBA00004120"/>
    </source>
</evidence>
<sequence length="175" mass="19956">MAEVHIIGRIVSASGFVDHRLFCCWKLEIGGGWRTVEGETEGQTQTDLPEFEDVAYFSHPLDIHLATKTIQGWPKISLQVWHHDQYGRQEIYGYGSVFVPTTPGTNQVTCHIWRPKGSFREEMMQYFLGGGIQLTEVNYVENVTRLSKLRTTSMGTVQLELSIITRNFEKFGILS</sequence>
<evidence type="ECO:0000256" key="3">
    <source>
        <dbReference type="ARBA" id="ARBA00022794"/>
    </source>
</evidence>
<evidence type="ECO:0000256" key="4">
    <source>
        <dbReference type="ARBA" id="ARBA00023212"/>
    </source>
</evidence>
<comment type="similarity">
    <text evidence="6">Belongs to the B9D family.</text>
</comment>
<reference evidence="9" key="1">
    <citation type="submission" date="2017-02" db="UniProtKB">
        <authorList>
            <consortium name="WormBaseParasite"/>
        </authorList>
    </citation>
    <scope>IDENTIFICATION</scope>
</reference>
<dbReference type="InterPro" id="IPR010796">
    <property type="entry name" value="C2_B9-type_dom"/>
</dbReference>
<dbReference type="GO" id="GO:0060271">
    <property type="term" value="P:cilium assembly"/>
    <property type="evidence" value="ECO:0007669"/>
    <property type="project" value="TreeGrafter"/>
</dbReference>
<dbReference type="GO" id="GO:0036038">
    <property type="term" value="C:MKS complex"/>
    <property type="evidence" value="ECO:0007669"/>
    <property type="project" value="TreeGrafter"/>
</dbReference>
<keyword evidence="5" id="KW-0966">Cell projection</keyword>
<keyword evidence="3" id="KW-0970">Cilium biogenesis/degradation</keyword>
<protein>
    <recommendedName>
        <fullName evidence="7">B9 domain-containing protein 2</fullName>
    </recommendedName>
</protein>
<dbReference type="Proteomes" id="UP000046393">
    <property type="component" value="Unplaced"/>
</dbReference>
<evidence type="ECO:0000256" key="6">
    <source>
        <dbReference type="ARBA" id="ARBA00038411"/>
    </source>
</evidence>
<dbReference type="PROSITE" id="PS51381">
    <property type="entry name" value="C2_B9"/>
    <property type="match status" value="1"/>
</dbReference>
<accession>A0A0N5AHA5</accession>
<evidence type="ECO:0000256" key="7">
    <source>
        <dbReference type="ARBA" id="ARBA00039272"/>
    </source>
</evidence>
<evidence type="ECO:0000256" key="5">
    <source>
        <dbReference type="ARBA" id="ARBA00023273"/>
    </source>
</evidence>
<dbReference type="PANTHER" id="PTHR12968:SF2">
    <property type="entry name" value="B9 DOMAIN-CONTAINING PROTEIN 2"/>
    <property type="match status" value="1"/>
</dbReference>